<dbReference type="GeneID" id="29074161"/>
<protein>
    <submittedName>
        <fullName evidence="1">Uncharacterized protein</fullName>
    </submittedName>
</protein>
<proteinExistence type="predicted"/>
<accession>A0A1C9CFJ6</accession>
<keyword evidence="1" id="KW-0934">Plastid</keyword>
<evidence type="ECO:0000313" key="1">
    <source>
        <dbReference type="EMBL" id="AOM67149.1"/>
    </source>
</evidence>
<gene>
    <name evidence="1" type="primary">ycf80</name>
    <name evidence="1" type="ORF">Hrvl_089</name>
</gene>
<dbReference type="EMBL" id="KX284723">
    <property type="protein sequence ID" value="AOM67149.1"/>
    <property type="molecule type" value="Genomic_DNA"/>
</dbReference>
<organism evidence="1">
    <name type="scientific">Hildenbrandia rivularis</name>
    <dbReference type="NCBI Taxonomy" id="135206"/>
    <lineage>
        <taxon>Eukaryota</taxon>
        <taxon>Rhodophyta</taxon>
        <taxon>Florideophyceae</taxon>
        <taxon>Hildenbrandiophycidae</taxon>
        <taxon>Hildenbrandiales</taxon>
        <taxon>Hildenbrandiaceae</taxon>
        <taxon>Hildenbrandia</taxon>
    </lineage>
</organism>
<dbReference type="RefSeq" id="YP_009297605.1">
    <property type="nucleotide sequence ID" value="NC_031177.1"/>
</dbReference>
<name>A0A1C9CFJ6_9FLOR</name>
<reference evidence="1" key="1">
    <citation type="journal article" date="2016" name="BMC Biol.">
        <title>Parallel evolution of highly conserved plastid genome architecture in red seaweeds and seed plants.</title>
        <authorList>
            <person name="Lee J."/>
            <person name="Cho C.H."/>
            <person name="Park S.I."/>
            <person name="Choi J.W."/>
            <person name="Song H.S."/>
            <person name="West J.A."/>
            <person name="Bhattacharya D."/>
            <person name="Yoon H.S."/>
        </authorList>
    </citation>
    <scope>NUCLEOTIDE SEQUENCE</scope>
</reference>
<geneLocation type="plastid" evidence="1"/>
<dbReference type="AlphaFoldDB" id="A0A1C9CFJ6"/>
<sequence length="471" mass="56263">MLPFFYCNFTNVLVSNKSIHNSFLLTKVLEANSSIVKSQHSFTNKDIAELVGSENNWHVKSCLMKNKTFKKLLRRYWSEYVYISVYNPDSNNFEEVASRNYLLQSNYVGSNHRNRLDLKKYLTEKKIVVFYSNAFSYLSDGLSIKYCSKQYVNKLFTTLTKLYLNRGQTHFLRKLSGSIVEKLREQKLPVFVLVNGFGEMVVGEPEHTLHIHKGFLDNFLKLDNKARIAQTSYQLPLREVYMFLNPLDAIEYYNYLKSEYLYSSNELHLKIFLGTVKDYYEKSNLSISNTQFRLFPDLSEVGKLVKTYQYNSNIHFNPKQMYGKNYFQGQPIYFINPVLCTHINKLTGKIDKRYFPNLLTLDKQHYYRAFTNYEDAVSMWTQYRMRFQEYYLPQFPQITIYNLESFLEEHKNRDVSFRFVPCYEAYRYVKNLDYTQDSRFLSMINIKLIVLVKVWINRLLWGMLRWYPPVQ</sequence>